<dbReference type="Proteomes" id="UP000215595">
    <property type="component" value="Unassembled WGS sequence"/>
</dbReference>
<dbReference type="EMBL" id="NCEB01000014">
    <property type="protein sequence ID" value="OYX33713.1"/>
    <property type="molecule type" value="Genomic_DNA"/>
</dbReference>
<evidence type="ECO:0000313" key="3">
    <source>
        <dbReference type="Proteomes" id="UP000215595"/>
    </source>
</evidence>
<dbReference type="SUPFAM" id="SSF50814">
    <property type="entry name" value="Lipocalins"/>
    <property type="match status" value="1"/>
</dbReference>
<dbReference type="Gene3D" id="2.40.128.20">
    <property type="match status" value="1"/>
</dbReference>
<proteinExistence type="predicted"/>
<dbReference type="InterPro" id="IPR012674">
    <property type="entry name" value="Calycin"/>
</dbReference>
<dbReference type="InterPro" id="IPR022017">
    <property type="entry name" value="BFA1-like_DUF3598"/>
</dbReference>
<name>A0A258FPA9_9CAUL</name>
<feature type="domain" description="DUF3598" evidence="1">
    <location>
        <begin position="11"/>
        <end position="146"/>
    </location>
</feature>
<comment type="caution">
    <text evidence="2">The sequence shown here is derived from an EMBL/GenBank/DDBJ whole genome shotgun (WGS) entry which is preliminary data.</text>
</comment>
<accession>A0A258FPA9</accession>
<protein>
    <submittedName>
        <fullName evidence="2">DUF3598 domain-containing protein</fullName>
    </submittedName>
</protein>
<organism evidence="2 3">
    <name type="scientific">Brevundimonas subvibrioides</name>
    <dbReference type="NCBI Taxonomy" id="74313"/>
    <lineage>
        <taxon>Bacteria</taxon>
        <taxon>Pseudomonadati</taxon>
        <taxon>Pseudomonadota</taxon>
        <taxon>Alphaproteobacteria</taxon>
        <taxon>Caulobacterales</taxon>
        <taxon>Caulobacteraceae</taxon>
        <taxon>Brevundimonas</taxon>
    </lineage>
</organism>
<gene>
    <name evidence="2" type="ORF">B7Z01_08140</name>
</gene>
<evidence type="ECO:0000313" key="2">
    <source>
        <dbReference type="EMBL" id="OYX33713.1"/>
    </source>
</evidence>
<dbReference type="Pfam" id="PF12204">
    <property type="entry name" value="DUF3598_N"/>
    <property type="match status" value="1"/>
</dbReference>
<reference evidence="2 3" key="1">
    <citation type="submission" date="2017-03" db="EMBL/GenBank/DDBJ databases">
        <title>Lifting the veil on microbial sulfur biogeochemistry in mining wastewaters.</title>
        <authorList>
            <person name="Kantor R.S."/>
            <person name="Colenbrander Nelson T."/>
            <person name="Marshall S."/>
            <person name="Bennett D."/>
            <person name="Apte S."/>
            <person name="Camacho D."/>
            <person name="Thomas B.C."/>
            <person name="Warren L.A."/>
            <person name="Banfield J.F."/>
        </authorList>
    </citation>
    <scope>NUCLEOTIDE SEQUENCE [LARGE SCALE GENOMIC DNA]</scope>
    <source>
        <strain evidence="2">32-69-9</strain>
    </source>
</reference>
<sequence length="148" mass="17830">MSGIREGMPVLARHAGEWEGDYIHVDPDNNVIDRHRSRLQCQFPDEGPYAYYQINTYIWDDGRKEEIHFPATYRDGQIWWDTDRIDGRAWEIDPRTVCLTWTRKDMPGAYLYEMIQLSEDGNKRARTWHWFENDTLFRRTCITERRVA</sequence>
<evidence type="ECO:0000259" key="1">
    <source>
        <dbReference type="Pfam" id="PF12204"/>
    </source>
</evidence>
<dbReference type="AlphaFoldDB" id="A0A258FPA9"/>